<feature type="transmembrane region" description="Helical" evidence="1">
    <location>
        <begin position="103"/>
        <end position="124"/>
    </location>
</feature>
<evidence type="ECO:0000313" key="4">
    <source>
        <dbReference type="Proteomes" id="UP000070457"/>
    </source>
</evidence>
<evidence type="ECO:0000256" key="1">
    <source>
        <dbReference type="SAM" id="Phobius"/>
    </source>
</evidence>
<dbReference type="STRING" id="1617426.TR69_WS6001000625"/>
<organism evidence="3 4">
    <name type="scientific">candidate division WS6 bacterium OLB20</name>
    <dbReference type="NCBI Taxonomy" id="1617426"/>
    <lineage>
        <taxon>Bacteria</taxon>
        <taxon>Candidatus Dojkabacteria</taxon>
    </lineage>
</organism>
<dbReference type="EMBL" id="JYNZ01000003">
    <property type="protein sequence ID" value="KXK26618.1"/>
    <property type="molecule type" value="Genomic_DNA"/>
</dbReference>
<feature type="transmembrane region" description="Helical" evidence="1">
    <location>
        <begin position="78"/>
        <end position="97"/>
    </location>
</feature>
<dbReference type="Pfam" id="PF01590">
    <property type="entry name" value="GAF"/>
    <property type="match status" value="1"/>
</dbReference>
<keyword evidence="1" id="KW-1133">Transmembrane helix</keyword>
<dbReference type="Proteomes" id="UP000070457">
    <property type="component" value="Unassembled WGS sequence"/>
</dbReference>
<dbReference type="AlphaFoldDB" id="A0A136LY84"/>
<proteinExistence type="predicted"/>
<reference evidence="3 4" key="1">
    <citation type="submission" date="2015-02" db="EMBL/GenBank/DDBJ databases">
        <title>Improved understanding of the partial-nitritation anammox process through 23 genomes representing the majority of the microbial community.</title>
        <authorList>
            <person name="Speth D.R."/>
            <person name="In T Zandt M."/>
            <person name="Guerrero Cruz S."/>
            <person name="Jetten M.S."/>
            <person name="Dutilh B.E."/>
        </authorList>
    </citation>
    <scope>NUCLEOTIDE SEQUENCE [LARGE SCALE GENOMIC DNA]</scope>
    <source>
        <strain evidence="3">OLB20</strain>
    </source>
</reference>
<keyword evidence="1" id="KW-0812">Transmembrane</keyword>
<dbReference type="SMART" id="SM00065">
    <property type="entry name" value="GAF"/>
    <property type="match status" value="1"/>
</dbReference>
<name>A0A136LY84_9BACT</name>
<feature type="transmembrane region" description="Helical" evidence="1">
    <location>
        <begin position="55"/>
        <end position="71"/>
    </location>
</feature>
<evidence type="ECO:0000259" key="2">
    <source>
        <dbReference type="SMART" id="SM00065"/>
    </source>
</evidence>
<accession>A0A136LY84</accession>
<dbReference type="Gene3D" id="3.30.450.40">
    <property type="match status" value="1"/>
</dbReference>
<gene>
    <name evidence="3" type="ORF">TR69_WS6001000625</name>
</gene>
<comment type="caution">
    <text evidence="3">The sequence shown here is derived from an EMBL/GenBank/DDBJ whole genome shotgun (WGS) entry which is preliminary data.</text>
</comment>
<feature type="transmembrane region" description="Helical" evidence="1">
    <location>
        <begin position="31"/>
        <end position="49"/>
    </location>
</feature>
<dbReference type="InterPro" id="IPR029016">
    <property type="entry name" value="GAF-like_dom_sf"/>
</dbReference>
<feature type="domain" description="GAF" evidence="2">
    <location>
        <begin position="157"/>
        <end position="316"/>
    </location>
</feature>
<sequence>MPSDSQKKNLPSSAISYLIGERLSYSTKMTILLLLVVAFPVVAQILVPFVDVESLRILTVLPVIITSAFFGAKAGLVFIVYVFVLSYVVFTALGVSIEFTTPNLIILTLALTGIGYIIGSASDYTREQKRIARSLKNRESTYRVIYNAVQQYMESGEFEQTVVDFLERLGKRIGVSRAYLFRNNFESADEKNATATQLFEWSAEGVEPQISNPDLTDMSIAGFGLTRTVEEMKERGYVIHQRSNFPKEAEAMLVNQDIYTFLLVPVFVQGRFWGFMGLDQTERERIWTDEEIEVLKLAATIIGSFVVNKEKSEQLVKTARELQDMNDVMIGRELEMNKLREKNYSPFRQYCPG</sequence>
<dbReference type="SUPFAM" id="SSF55781">
    <property type="entry name" value="GAF domain-like"/>
    <property type="match status" value="1"/>
</dbReference>
<evidence type="ECO:0000313" key="3">
    <source>
        <dbReference type="EMBL" id="KXK26618.1"/>
    </source>
</evidence>
<keyword evidence="1" id="KW-0472">Membrane</keyword>
<protein>
    <submittedName>
        <fullName evidence="3">GAF domain protein</fullName>
    </submittedName>
</protein>
<dbReference type="InterPro" id="IPR003018">
    <property type="entry name" value="GAF"/>
</dbReference>